<dbReference type="CDD" id="cd08959">
    <property type="entry name" value="ArfGap_ArfGap1_like"/>
    <property type="match status" value="1"/>
</dbReference>
<dbReference type="EMBL" id="UYRT01096559">
    <property type="protein sequence ID" value="VDN40845.1"/>
    <property type="molecule type" value="Genomic_DNA"/>
</dbReference>
<keyword evidence="4" id="KW-0862">Zinc</keyword>
<accession>A0A3P7NE28</accession>
<protein>
    <recommendedName>
        <fullName evidence="6">Arf-GAP domain-containing protein</fullName>
    </recommendedName>
</protein>
<dbReference type="OrthoDB" id="983479at2759"/>
<dbReference type="Pfam" id="PF01412">
    <property type="entry name" value="ArfGap"/>
    <property type="match status" value="1"/>
</dbReference>
<dbReference type="SUPFAM" id="SSF57863">
    <property type="entry name" value="ArfGap/RecO-like zinc finger"/>
    <property type="match status" value="1"/>
</dbReference>
<dbReference type="GO" id="GO:0008270">
    <property type="term" value="F:zinc ion binding"/>
    <property type="evidence" value="ECO:0007669"/>
    <property type="project" value="UniProtKB-KW"/>
</dbReference>
<evidence type="ECO:0000313" key="7">
    <source>
        <dbReference type="EMBL" id="VDN40845.1"/>
    </source>
</evidence>
<dbReference type="PRINTS" id="PR00405">
    <property type="entry name" value="REVINTRACTNG"/>
</dbReference>
<dbReference type="GO" id="GO:0000139">
    <property type="term" value="C:Golgi membrane"/>
    <property type="evidence" value="ECO:0007669"/>
    <property type="project" value="GOC"/>
</dbReference>
<dbReference type="SMART" id="SM00105">
    <property type="entry name" value="ArfGap"/>
    <property type="match status" value="1"/>
</dbReference>
<evidence type="ECO:0000259" key="6">
    <source>
        <dbReference type="PROSITE" id="PS50115"/>
    </source>
</evidence>
<keyword evidence="1" id="KW-0343">GTPase activation</keyword>
<dbReference type="PROSITE" id="PS50115">
    <property type="entry name" value="ARFGAP"/>
    <property type="match status" value="1"/>
</dbReference>
<organism evidence="7 8">
    <name type="scientific">Gongylonema pulchrum</name>
    <dbReference type="NCBI Taxonomy" id="637853"/>
    <lineage>
        <taxon>Eukaryota</taxon>
        <taxon>Metazoa</taxon>
        <taxon>Ecdysozoa</taxon>
        <taxon>Nematoda</taxon>
        <taxon>Chromadorea</taxon>
        <taxon>Rhabditida</taxon>
        <taxon>Spirurina</taxon>
        <taxon>Spiruromorpha</taxon>
        <taxon>Spiruroidea</taxon>
        <taxon>Gongylonematidae</taxon>
        <taxon>Gongylonema</taxon>
    </lineage>
</organism>
<evidence type="ECO:0000256" key="3">
    <source>
        <dbReference type="ARBA" id="ARBA00022771"/>
    </source>
</evidence>
<sequence>MSQECFDCGARNPTWASITYGVYICIDCSAVHRNLGVHISFVRSTTLDTNWTWLQLRAMQFGGNAKATHFFKQHGCNTTDAQQKYNSRASNLYKNKLASLAAKAHQQYGTSLMVDGSELMADEEEEAVSEVNKNEEDFFSQKFIAHQSNSATSISQDAFIRSSASEPAVGPSVEGLSLSDNPPSEQNVLLKSNIATKKVPVKKLGSSAKKGMGAHRIKANFGEIEEKAANYDKKKESLEHFSTRIAKALVDDDGAGADGAAKGNFSDRFLIQGLEKKGNVGTF</sequence>
<dbReference type="PANTHER" id="PTHR45686:SF4">
    <property type="entry name" value="ADP-RIBOSYLATION FACTOR GTPASE ACTIVATING PROTEIN 3, ISOFORM H"/>
    <property type="match status" value="1"/>
</dbReference>
<evidence type="ECO:0000256" key="1">
    <source>
        <dbReference type="ARBA" id="ARBA00022468"/>
    </source>
</evidence>
<reference evidence="7 8" key="1">
    <citation type="submission" date="2018-11" db="EMBL/GenBank/DDBJ databases">
        <authorList>
            <consortium name="Pathogen Informatics"/>
        </authorList>
    </citation>
    <scope>NUCLEOTIDE SEQUENCE [LARGE SCALE GENOMIC DNA]</scope>
</reference>
<proteinExistence type="predicted"/>
<dbReference type="PANTHER" id="PTHR45686">
    <property type="entry name" value="ADP-RIBOSYLATION FACTOR GTPASE ACTIVATING PROTEIN 3, ISOFORM H-RELATED"/>
    <property type="match status" value="1"/>
</dbReference>
<evidence type="ECO:0000256" key="5">
    <source>
        <dbReference type="PROSITE-ProRule" id="PRU00288"/>
    </source>
</evidence>
<evidence type="ECO:0000256" key="4">
    <source>
        <dbReference type="ARBA" id="ARBA00022833"/>
    </source>
</evidence>
<dbReference type="FunFam" id="1.10.220.150:FF:000004">
    <property type="entry name" value="Putative ADP-ribosylation factor GTPase-activating protein 2"/>
    <property type="match status" value="1"/>
</dbReference>
<evidence type="ECO:0000256" key="2">
    <source>
        <dbReference type="ARBA" id="ARBA00022723"/>
    </source>
</evidence>
<dbReference type="GO" id="GO:0048205">
    <property type="term" value="P:COPI coating of Golgi vesicle"/>
    <property type="evidence" value="ECO:0007669"/>
    <property type="project" value="TreeGrafter"/>
</dbReference>
<feature type="domain" description="Arf-GAP" evidence="6">
    <location>
        <begin position="1"/>
        <end position="106"/>
    </location>
</feature>
<dbReference type="InterPro" id="IPR038508">
    <property type="entry name" value="ArfGAP_dom_sf"/>
</dbReference>
<keyword evidence="8" id="KW-1185">Reference proteome</keyword>
<keyword evidence="2" id="KW-0479">Metal-binding</keyword>
<gene>
    <name evidence="7" type="ORF">GPUH_LOCUS23007</name>
</gene>
<dbReference type="GO" id="GO:0005096">
    <property type="term" value="F:GTPase activator activity"/>
    <property type="evidence" value="ECO:0007669"/>
    <property type="project" value="UniProtKB-KW"/>
</dbReference>
<dbReference type="InterPro" id="IPR037278">
    <property type="entry name" value="ARFGAP/RecO"/>
</dbReference>
<keyword evidence="3 5" id="KW-0863">Zinc-finger</keyword>
<dbReference type="AlphaFoldDB" id="A0A3P7NE28"/>
<name>A0A3P7NE28_9BILA</name>
<dbReference type="Proteomes" id="UP000271098">
    <property type="component" value="Unassembled WGS sequence"/>
</dbReference>
<dbReference type="Gene3D" id="1.10.220.150">
    <property type="entry name" value="Arf GTPase activating protein"/>
    <property type="match status" value="1"/>
</dbReference>
<evidence type="ECO:0000313" key="8">
    <source>
        <dbReference type="Proteomes" id="UP000271098"/>
    </source>
</evidence>
<dbReference type="InterPro" id="IPR001164">
    <property type="entry name" value="ArfGAP_dom"/>
</dbReference>